<organism evidence="2 3">
    <name type="scientific">Thelohanellus kitauei</name>
    <name type="common">Myxosporean</name>
    <dbReference type="NCBI Taxonomy" id="669202"/>
    <lineage>
        <taxon>Eukaryota</taxon>
        <taxon>Metazoa</taxon>
        <taxon>Cnidaria</taxon>
        <taxon>Myxozoa</taxon>
        <taxon>Myxosporea</taxon>
        <taxon>Bivalvulida</taxon>
        <taxon>Platysporina</taxon>
        <taxon>Myxobolidae</taxon>
        <taxon>Thelohanellus</taxon>
    </lineage>
</organism>
<dbReference type="Pfam" id="PF09734">
    <property type="entry name" value="Tau95"/>
    <property type="match status" value="1"/>
</dbReference>
<comment type="caution">
    <text evidence="2">The sequence shown here is derived from an EMBL/GenBank/DDBJ whole genome shotgun (WGS) entry which is preliminary data.</text>
</comment>
<name>A0A0C2IZ27_THEKT</name>
<dbReference type="InterPro" id="IPR019136">
    <property type="entry name" value="TF_IIIC_su-5_HTH"/>
</dbReference>
<evidence type="ECO:0000313" key="3">
    <source>
        <dbReference type="Proteomes" id="UP000031668"/>
    </source>
</evidence>
<feature type="domain" description="Transcription factor IIIC subunit 5 HTH" evidence="1">
    <location>
        <begin position="60"/>
        <end position="164"/>
    </location>
</feature>
<reference evidence="2 3" key="1">
    <citation type="journal article" date="2014" name="Genome Biol. Evol.">
        <title>The genome of the myxosporean Thelohanellus kitauei shows adaptations to nutrient acquisition within its fish host.</title>
        <authorList>
            <person name="Yang Y."/>
            <person name="Xiong J."/>
            <person name="Zhou Z."/>
            <person name="Huo F."/>
            <person name="Miao W."/>
            <person name="Ran C."/>
            <person name="Liu Y."/>
            <person name="Zhang J."/>
            <person name="Feng J."/>
            <person name="Wang M."/>
            <person name="Wang M."/>
            <person name="Wang L."/>
            <person name="Yao B."/>
        </authorList>
    </citation>
    <scope>NUCLEOTIDE SEQUENCE [LARGE SCALE GENOMIC DNA]</scope>
    <source>
        <strain evidence="2">Wuqing</strain>
    </source>
</reference>
<protein>
    <recommendedName>
        <fullName evidence="1">Transcription factor IIIC subunit 5 HTH domain-containing protein</fullName>
    </recommendedName>
</protein>
<gene>
    <name evidence="2" type="ORF">RF11_14939</name>
</gene>
<dbReference type="OrthoDB" id="5598268at2759"/>
<accession>A0A0C2IZ27</accession>
<sequence length="167" mass="18941">MADFQVKSDPQFTKMLSTIFGTEYTLTDQKLAFAPKEFSRTNGPHKLQSQHSRIFFEEMLKNSSLTLTSSTDYFSNNDGEIRTCDIKTSGNEHVEQQQIQINEIFRIRPVCSKDFIISHASDLTTTALRTILPTVANYIGSGPFKQTWCLHGVDPSTDKSLARFSMF</sequence>
<keyword evidence="3" id="KW-1185">Reference proteome</keyword>
<evidence type="ECO:0000313" key="2">
    <source>
        <dbReference type="EMBL" id="KII70779.1"/>
    </source>
</evidence>
<dbReference type="AlphaFoldDB" id="A0A0C2IZ27"/>
<dbReference type="EMBL" id="JWZT01001962">
    <property type="protein sequence ID" value="KII70779.1"/>
    <property type="molecule type" value="Genomic_DNA"/>
</dbReference>
<evidence type="ECO:0000259" key="1">
    <source>
        <dbReference type="Pfam" id="PF09734"/>
    </source>
</evidence>
<dbReference type="Proteomes" id="UP000031668">
    <property type="component" value="Unassembled WGS sequence"/>
</dbReference>
<proteinExistence type="predicted"/>